<keyword evidence="2" id="KW-1133">Transmembrane helix</keyword>
<sequence length="484" mass="51158">MTEMKNRDSPADIVTVRTRASLLSRTQRGRSRAATLGQGSRRAGSAADRPAAPDVKAIREQLRPGRLGEFVKSPPGRLLTAALVLAGLSVGAATVTSVTVSDRQQALSILLEDTEPDANSANHLYMSLSIADAAASTAFLAGGLEPPAVRDRYTQSVGEAAAELVTQSGHLPAAVSDDADRALRTGIATSLPVYSGLIETARVNNRNGFPVGAAYLSEASNHMQTAILPMAEELANHRFDAVIEAQHRHVIPPWLAIGLLMCALGALMWAQAELAKRSRRVFNIGLIVGTGALALTVLWTVSAGSWSAIAMLTGRDSGAVPAARLAEARILVQQARAAEMVKLVRRDASGDYDRTFDTDIARLRQLLDGYPAKAPARGEVADGRAALDRWVSAHRRMNERLAAGDYWGASGIATGISAADSAAQVTSLDRALDTASTATRSTMRTNISRAIEALTFLSGGALALGLVTAACIALGVWPRLREYR</sequence>
<proteinExistence type="predicted"/>
<feature type="transmembrane region" description="Helical" evidence="2">
    <location>
        <begin position="251"/>
        <end position="269"/>
    </location>
</feature>
<dbReference type="AlphaFoldDB" id="A0A917QIA3"/>
<dbReference type="EMBL" id="BMMW01000002">
    <property type="protein sequence ID" value="GGK52095.1"/>
    <property type="molecule type" value="Genomic_DNA"/>
</dbReference>
<feature type="transmembrane region" description="Helical" evidence="2">
    <location>
        <begin position="281"/>
        <end position="301"/>
    </location>
</feature>
<keyword evidence="2" id="KW-0812">Transmembrane</keyword>
<accession>A0A917QIA3</accession>
<evidence type="ECO:0000313" key="4">
    <source>
        <dbReference type="Proteomes" id="UP000612956"/>
    </source>
</evidence>
<keyword evidence="4" id="KW-1185">Reference proteome</keyword>
<dbReference type="Proteomes" id="UP000612956">
    <property type="component" value="Unassembled WGS sequence"/>
</dbReference>
<protein>
    <recommendedName>
        <fullName evidence="5">Secreted protein</fullName>
    </recommendedName>
</protein>
<reference evidence="3" key="2">
    <citation type="submission" date="2020-09" db="EMBL/GenBank/DDBJ databases">
        <authorList>
            <person name="Sun Q."/>
            <person name="Zhou Y."/>
        </authorList>
    </citation>
    <scope>NUCLEOTIDE SEQUENCE</scope>
    <source>
        <strain evidence="3">CGMCC 4.7278</strain>
    </source>
</reference>
<keyword evidence="2" id="KW-0472">Membrane</keyword>
<name>A0A917QIA3_9NOCA</name>
<organism evidence="3 4">
    <name type="scientific">Nocardia camponoti</name>
    <dbReference type="NCBI Taxonomy" id="1616106"/>
    <lineage>
        <taxon>Bacteria</taxon>
        <taxon>Bacillati</taxon>
        <taxon>Actinomycetota</taxon>
        <taxon>Actinomycetes</taxon>
        <taxon>Mycobacteriales</taxon>
        <taxon>Nocardiaceae</taxon>
        <taxon>Nocardia</taxon>
    </lineage>
</organism>
<gene>
    <name evidence="3" type="ORF">GCM10011591_24720</name>
</gene>
<feature type="region of interest" description="Disordered" evidence="1">
    <location>
        <begin position="24"/>
        <end position="52"/>
    </location>
</feature>
<comment type="caution">
    <text evidence="3">The sequence shown here is derived from an EMBL/GenBank/DDBJ whole genome shotgun (WGS) entry which is preliminary data.</text>
</comment>
<evidence type="ECO:0000256" key="2">
    <source>
        <dbReference type="SAM" id="Phobius"/>
    </source>
</evidence>
<feature type="transmembrane region" description="Helical" evidence="2">
    <location>
        <begin position="453"/>
        <end position="477"/>
    </location>
</feature>
<dbReference type="RefSeq" id="WP_229683908.1">
    <property type="nucleotide sequence ID" value="NZ_BMMW01000002.1"/>
</dbReference>
<evidence type="ECO:0000256" key="1">
    <source>
        <dbReference type="SAM" id="MobiDB-lite"/>
    </source>
</evidence>
<evidence type="ECO:0000313" key="3">
    <source>
        <dbReference type="EMBL" id="GGK52095.1"/>
    </source>
</evidence>
<reference evidence="3" key="1">
    <citation type="journal article" date="2014" name="Int. J. Syst. Evol. Microbiol.">
        <title>Complete genome sequence of Corynebacterium casei LMG S-19264T (=DSM 44701T), isolated from a smear-ripened cheese.</title>
        <authorList>
            <consortium name="US DOE Joint Genome Institute (JGI-PGF)"/>
            <person name="Walter F."/>
            <person name="Albersmeier A."/>
            <person name="Kalinowski J."/>
            <person name="Ruckert C."/>
        </authorList>
    </citation>
    <scope>NUCLEOTIDE SEQUENCE</scope>
    <source>
        <strain evidence="3">CGMCC 4.7278</strain>
    </source>
</reference>
<evidence type="ECO:0008006" key="5">
    <source>
        <dbReference type="Google" id="ProtNLM"/>
    </source>
</evidence>